<reference evidence="2" key="1">
    <citation type="journal article" date="2019" name="Int. J. Syst. Evol. Microbiol.">
        <title>The Global Catalogue of Microorganisms (GCM) 10K type strain sequencing project: providing services to taxonomists for standard genome sequencing and annotation.</title>
        <authorList>
            <consortium name="The Broad Institute Genomics Platform"/>
            <consortium name="The Broad Institute Genome Sequencing Center for Infectious Disease"/>
            <person name="Wu L."/>
            <person name="Ma J."/>
        </authorList>
    </citation>
    <scope>NUCLEOTIDE SEQUENCE [LARGE SCALE GENOMIC DNA]</scope>
    <source>
        <strain evidence="2">CGMCC 1.12404</strain>
    </source>
</reference>
<dbReference type="EMBL" id="BMEX01000020">
    <property type="protein sequence ID" value="GGA56056.1"/>
    <property type="molecule type" value="Genomic_DNA"/>
</dbReference>
<evidence type="ECO:0000313" key="1">
    <source>
        <dbReference type="EMBL" id="GGA56056.1"/>
    </source>
</evidence>
<comment type="caution">
    <text evidence="1">The sequence shown here is derived from an EMBL/GenBank/DDBJ whole genome shotgun (WGS) entry which is preliminary data.</text>
</comment>
<dbReference type="Proteomes" id="UP000617979">
    <property type="component" value="Unassembled WGS sequence"/>
</dbReference>
<evidence type="ECO:0000313" key="2">
    <source>
        <dbReference type="Proteomes" id="UP000617979"/>
    </source>
</evidence>
<keyword evidence="2" id="KW-1185">Reference proteome</keyword>
<proteinExistence type="predicted"/>
<accession>A0ABQ1H1Z8</accession>
<organism evidence="1 2">
    <name type="scientific">Kroppenstedtia guangzhouensis</name>
    <dbReference type="NCBI Taxonomy" id="1274356"/>
    <lineage>
        <taxon>Bacteria</taxon>
        <taxon>Bacillati</taxon>
        <taxon>Bacillota</taxon>
        <taxon>Bacilli</taxon>
        <taxon>Bacillales</taxon>
        <taxon>Thermoactinomycetaceae</taxon>
        <taxon>Kroppenstedtia</taxon>
    </lineage>
</organism>
<name>A0ABQ1H1Z8_9BACL</name>
<sequence>MSEMKLVHRVYEGFVDGERFVFSVNAVREVSLREEIRNKERIMKIGRMIFETDDRNKARNYTEKVNGQVIEL</sequence>
<gene>
    <name evidence="1" type="ORF">GCM10007416_31530</name>
</gene>
<protein>
    <submittedName>
        <fullName evidence="1">Uncharacterized protein</fullName>
    </submittedName>
</protein>